<keyword evidence="3" id="KW-0807">Transducer</keyword>
<gene>
    <name evidence="7" type="ORF">PRL19_15375</name>
</gene>
<dbReference type="SUPFAM" id="SSF158472">
    <property type="entry name" value="HAMP domain-like"/>
    <property type="match status" value="1"/>
</dbReference>
<evidence type="ECO:0000259" key="5">
    <source>
        <dbReference type="PROSITE" id="PS50111"/>
    </source>
</evidence>
<dbReference type="PANTHER" id="PTHR43531:SF11">
    <property type="entry name" value="METHYL-ACCEPTING CHEMOTAXIS PROTEIN 3"/>
    <property type="match status" value="1"/>
</dbReference>
<dbReference type="Proteomes" id="UP001216899">
    <property type="component" value="Chromosome"/>
</dbReference>
<dbReference type="EMBL" id="CP117466">
    <property type="protein sequence ID" value="WDA12631.1"/>
    <property type="molecule type" value="Genomic_DNA"/>
</dbReference>
<evidence type="ECO:0000259" key="6">
    <source>
        <dbReference type="PROSITE" id="PS50885"/>
    </source>
</evidence>
<evidence type="ECO:0000256" key="4">
    <source>
        <dbReference type="SAM" id="Coils"/>
    </source>
</evidence>
<dbReference type="Gene3D" id="6.10.340.10">
    <property type="match status" value="1"/>
</dbReference>
<dbReference type="InterPro" id="IPR032255">
    <property type="entry name" value="HBM"/>
</dbReference>
<dbReference type="InterPro" id="IPR051310">
    <property type="entry name" value="MCP_chemotaxis"/>
</dbReference>
<evidence type="ECO:0000313" key="7">
    <source>
        <dbReference type="EMBL" id="WDA12631.1"/>
    </source>
</evidence>
<dbReference type="Gene3D" id="1.10.287.950">
    <property type="entry name" value="Methyl-accepting chemotaxis protein"/>
    <property type="match status" value="1"/>
</dbReference>
<dbReference type="PROSITE" id="PS50885">
    <property type="entry name" value="HAMP"/>
    <property type="match status" value="2"/>
</dbReference>
<feature type="coiled-coil region" evidence="4">
    <location>
        <begin position="364"/>
        <end position="391"/>
    </location>
</feature>
<dbReference type="Pfam" id="PF00015">
    <property type="entry name" value="MCPsignal"/>
    <property type="match status" value="1"/>
</dbReference>
<dbReference type="InterPro" id="IPR003660">
    <property type="entry name" value="HAMP_dom"/>
</dbReference>
<feature type="domain" description="Methyl-accepting transducer" evidence="5">
    <location>
        <begin position="448"/>
        <end position="677"/>
    </location>
</feature>
<dbReference type="InterPro" id="IPR004089">
    <property type="entry name" value="MCPsignal_dom"/>
</dbReference>
<evidence type="ECO:0000256" key="2">
    <source>
        <dbReference type="ARBA" id="ARBA00029447"/>
    </source>
</evidence>
<accession>A0ABY7URR0</accession>
<proteinExistence type="inferred from homology"/>
<dbReference type="SMART" id="SM00283">
    <property type="entry name" value="MA"/>
    <property type="match status" value="1"/>
</dbReference>
<dbReference type="PROSITE" id="PS50111">
    <property type="entry name" value="CHEMOTAXIS_TRANSDUC_2"/>
    <property type="match status" value="1"/>
</dbReference>
<dbReference type="SMART" id="SM01358">
    <property type="entry name" value="HBM"/>
    <property type="match status" value="1"/>
</dbReference>
<name>A0ABY7URR0_9RHOB</name>
<keyword evidence="1" id="KW-0145">Chemotaxis</keyword>
<comment type="similarity">
    <text evidence="2">Belongs to the methyl-accepting chemotaxis (MCP) protein family.</text>
</comment>
<evidence type="ECO:0000313" key="8">
    <source>
        <dbReference type="Proteomes" id="UP001216899"/>
    </source>
</evidence>
<dbReference type="PANTHER" id="PTHR43531">
    <property type="entry name" value="PROTEIN ICFG"/>
    <property type="match status" value="1"/>
</dbReference>
<dbReference type="Pfam" id="PF00672">
    <property type="entry name" value="HAMP"/>
    <property type="match status" value="1"/>
</dbReference>
<organism evidence="7 8">
    <name type="scientific">Paracoccus marcusii</name>
    <dbReference type="NCBI Taxonomy" id="59779"/>
    <lineage>
        <taxon>Bacteria</taxon>
        <taxon>Pseudomonadati</taxon>
        <taxon>Pseudomonadota</taxon>
        <taxon>Alphaproteobacteria</taxon>
        <taxon>Rhodobacterales</taxon>
        <taxon>Paracoccaceae</taxon>
        <taxon>Paracoccus</taxon>
    </lineage>
</organism>
<dbReference type="SUPFAM" id="SSF58104">
    <property type="entry name" value="Methyl-accepting chemotaxis protein (MCP) signaling domain"/>
    <property type="match status" value="1"/>
</dbReference>
<dbReference type="SMART" id="SM00304">
    <property type="entry name" value="HAMP"/>
    <property type="match status" value="2"/>
</dbReference>
<keyword evidence="4" id="KW-0175">Coiled coil</keyword>
<feature type="coiled-coil region" evidence="4">
    <location>
        <begin position="261"/>
        <end position="288"/>
    </location>
</feature>
<protein>
    <submittedName>
        <fullName evidence="7">Methyl-accepting chemotaxis protein</fullName>
    </submittedName>
</protein>
<dbReference type="CDD" id="cd11386">
    <property type="entry name" value="MCP_signal"/>
    <property type="match status" value="1"/>
</dbReference>
<sequence length="732" mass="78215">MMMKNTRIATRIAAGFGLILLMLAVLAGFTWNRMDRLQAIDAQAHDAEVLALAAADINFGVAQAGLALDDFMVSASDADRQRVQDGMTSVMVLAEKAQALGSPHAGALVALKERHVTEADQLFDSFQPLSALTAQMRELGITHRRNMEQLQTLYQQRGDRDAAYAALQAANEFLVARVRIDRFLEGSAVKDFDDAAAPFQRSRQALSDLQPRVMGDDARTLLATTLSGIDEYWSMAQQSRTLELVVRDHLATLSLTEIEVLAAVERIRDDAMSSLARLEEEAAAVMDATVMSLLAGVAATIVIGAVIAAWISRDLGRRLAVTVDQTNRLARGDLDVEIRGTEGRNELAQLAQALAIFRQNAVEARTMADEARRLENEAAAARDIEARQQARVVRDIGAGLDRLAQGDLTQQIPNPPSDPFPAGYDGLREAFNSVVSNLTGTINRITDVADQVRGGASEITSAAQDLASRAETQAATLEQSAAALNQMNASVTSTAERARNAEQASRQNRDIAETSAEVVRDAVTAMRGIEASSDQITRIIGVIDDIAFQTNLLALNAGVEAARAGEAGRGFAVVASEVRGLAQRASDSAREIKSLISQSASQVKAGSALVGRTGDSLGQILSKAHEVSEQITAISLAANEQAIGLAEVNTGVNQLDQVTQQNAAVAEQANAAAASLQQRSEDLIREIAGFRIGSRTSRPEVVRTRASAPLPVVEPVPLRVVGGRGEGQMFEF</sequence>
<evidence type="ECO:0000256" key="3">
    <source>
        <dbReference type="PROSITE-ProRule" id="PRU00284"/>
    </source>
</evidence>
<reference evidence="7 8" key="1">
    <citation type="submission" date="2023-02" db="EMBL/GenBank/DDBJ databases">
        <title>Whole genome sequenc of Paracoccus marcusii MBLB0836.</title>
        <authorList>
            <person name="Seo M.-J."/>
            <person name="Cho E.-S."/>
            <person name="Hwang C.Y."/>
        </authorList>
    </citation>
    <scope>NUCLEOTIDE SEQUENCE [LARGE SCALE GENOMIC DNA]</scope>
    <source>
        <strain evidence="7 8">MBLB0836</strain>
    </source>
</reference>
<evidence type="ECO:0000256" key="1">
    <source>
        <dbReference type="ARBA" id="ARBA00022500"/>
    </source>
</evidence>
<feature type="domain" description="HAMP" evidence="6">
    <location>
        <begin position="387"/>
        <end position="443"/>
    </location>
</feature>
<dbReference type="RefSeq" id="WP_273743478.1">
    <property type="nucleotide sequence ID" value="NZ_CP117466.1"/>
</dbReference>
<feature type="domain" description="HAMP" evidence="6">
    <location>
        <begin position="313"/>
        <end position="366"/>
    </location>
</feature>
<keyword evidence="8" id="KW-1185">Reference proteome</keyword>